<dbReference type="Pfam" id="PF15047">
    <property type="entry name" value="DUF4533"/>
    <property type="match status" value="1"/>
</dbReference>
<reference evidence="2" key="1">
    <citation type="submission" date="2025-08" db="UniProtKB">
        <authorList>
            <consortium name="Ensembl"/>
        </authorList>
    </citation>
    <scope>IDENTIFICATION</scope>
</reference>
<evidence type="ECO:0000256" key="1">
    <source>
        <dbReference type="SAM" id="Phobius"/>
    </source>
</evidence>
<dbReference type="PANTHER" id="PTHR35972:SF1">
    <property type="entry name" value="SINGLE-PASS MEMBRANE AND COILED-COIL DOMAIN-CONTAINING PROTEIN 3"/>
    <property type="match status" value="1"/>
</dbReference>
<name>A0A8C8REP0_9SAUR</name>
<organism evidence="2 3">
    <name type="scientific">Pelusios castaneus</name>
    <name type="common">West African mud turtle</name>
    <dbReference type="NCBI Taxonomy" id="367368"/>
    <lineage>
        <taxon>Eukaryota</taxon>
        <taxon>Metazoa</taxon>
        <taxon>Chordata</taxon>
        <taxon>Craniata</taxon>
        <taxon>Vertebrata</taxon>
        <taxon>Euteleostomi</taxon>
        <taxon>Archelosauria</taxon>
        <taxon>Testudinata</taxon>
        <taxon>Testudines</taxon>
        <taxon>Pleurodira</taxon>
        <taxon>Pelomedusidae</taxon>
        <taxon>Pelusios</taxon>
    </lineage>
</organism>
<evidence type="ECO:0008006" key="4">
    <source>
        <dbReference type="Google" id="ProtNLM"/>
    </source>
</evidence>
<proteinExistence type="predicted"/>
<keyword evidence="1" id="KW-0472">Membrane</keyword>
<feature type="transmembrane region" description="Helical" evidence="1">
    <location>
        <begin position="155"/>
        <end position="183"/>
    </location>
</feature>
<reference evidence="2" key="2">
    <citation type="submission" date="2025-09" db="UniProtKB">
        <authorList>
            <consortium name="Ensembl"/>
        </authorList>
    </citation>
    <scope>IDENTIFICATION</scope>
</reference>
<keyword evidence="3" id="KW-1185">Reference proteome</keyword>
<sequence>MSLSDIFFPDNPKRREEVVRLHQCLVDCMDSNFYITNRLIELLNTHLGCKITPIEMKKDGTIKENCEIFIYTMNKIQEVLQGIDEELKKKLEPSLYQKLHDVTESDTTKMSIIKSVAHLITGFAGSAALGIVVKLCLNKVASLTMSRLVTIMAKIGVSAIGLVVGIAAGLTIELILSAIIGAIERDQLEKAIQELEGHLKEFKPASKEYYETILTVILKVSDK</sequence>
<accession>A0A8C8REP0</accession>
<keyword evidence="1" id="KW-1133">Transmembrane helix</keyword>
<dbReference type="InterPro" id="IPR040004">
    <property type="entry name" value="SMCO3"/>
</dbReference>
<feature type="transmembrane region" description="Helical" evidence="1">
    <location>
        <begin position="116"/>
        <end position="135"/>
    </location>
</feature>
<evidence type="ECO:0000313" key="3">
    <source>
        <dbReference type="Proteomes" id="UP000694393"/>
    </source>
</evidence>
<dbReference type="Proteomes" id="UP000694393">
    <property type="component" value="Unplaced"/>
</dbReference>
<evidence type="ECO:0000313" key="2">
    <source>
        <dbReference type="Ensembl" id="ENSPCEP00000004528.1"/>
    </source>
</evidence>
<keyword evidence="1" id="KW-0812">Transmembrane</keyword>
<dbReference type="InterPro" id="IPR027895">
    <property type="entry name" value="DUF4533"/>
</dbReference>
<protein>
    <recommendedName>
        <fullName evidence="4">Single-pass membrane protein with coiled-coil domains 3</fullName>
    </recommendedName>
</protein>
<dbReference type="PANTHER" id="PTHR35972">
    <property type="entry name" value="SINGLE-PASS MEMBRANE AND COILED-COIL DOMAIN-CONTAINING PROTEIN 3"/>
    <property type="match status" value="1"/>
</dbReference>
<dbReference type="Ensembl" id="ENSPCET00000004682.1">
    <property type="protein sequence ID" value="ENSPCEP00000004528.1"/>
    <property type="gene ID" value="ENSPCEG00000003660.1"/>
</dbReference>
<dbReference type="AlphaFoldDB" id="A0A8C8REP0"/>